<dbReference type="CDD" id="cd00818">
    <property type="entry name" value="IleRS_core"/>
    <property type="match status" value="1"/>
</dbReference>
<evidence type="ECO:0000259" key="17">
    <source>
        <dbReference type="Pfam" id="PF08264"/>
    </source>
</evidence>
<dbReference type="Pfam" id="PF19302">
    <property type="entry name" value="DUF5915"/>
    <property type="match status" value="1"/>
</dbReference>
<comment type="similarity">
    <text evidence="3 15">Belongs to the class-I aminoacyl-tRNA synthetase family. IleS type 2 subfamily.</text>
</comment>
<dbReference type="PANTHER" id="PTHR42780">
    <property type="entry name" value="SOLEUCYL-TRNA SYNTHETASE"/>
    <property type="match status" value="1"/>
</dbReference>
<dbReference type="Pfam" id="PF08264">
    <property type="entry name" value="Anticodon_1"/>
    <property type="match status" value="1"/>
</dbReference>
<dbReference type="GO" id="GO:0008270">
    <property type="term" value="F:zinc ion binding"/>
    <property type="evidence" value="ECO:0007669"/>
    <property type="project" value="UniProtKB-UniRule"/>
</dbReference>
<proteinExistence type="inferred from homology"/>
<evidence type="ECO:0000256" key="12">
    <source>
        <dbReference type="ARBA" id="ARBA00023146"/>
    </source>
</evidence>
<protein>
    <recommendedName>
        <fullName evidence="15">Isoleucine--tRNA ligase</fullName>
        <ecNumber evidence="15">6.1.1.5</ecNumber>
    </recommendedName>
    <alternativeName>
        <fullName evidence="15">Isoleucyl-tRNA synthetase</fullName>
        <shortName evidence="15">IleRS</shortName>
    </alternativeName>
</protein>
<dbReference type="NCBIfam" id="TIGR00392">
    <property type="entry name" value="ileS"/>
    <property type="match status" value="1"/>
</dbReference>
<evidence type="ECO:0000256" key="11">
    <source>
        <dbReference type="ARBA" id="ARBA00022917"/>
    </source>
</evidence>
<reference evidence="18" key="1">
    <citation type="journal article" date="2020" name="mSystems">
        <title>Genome- and Community-Level Interaction Insights into Carbon Utilization and Element Cycling Functions of Hydrothermarchaeota in Hydrothermal Sediment.</title>
        <authorList>
            <person name="Zhou Z."/>
            <person name="Liu Y."/>
            <person name="Xu W."/>
            <person name="Pan J."/>
            <person name="Luo Z.H."/>
            <person name="Li M."/>
        </authorList>
    </citation>
    <scope>NUCLEOTIDE SEQUENCE [LARGE SCALE GENOMIC DNA]</scope>
    <source>
        <strain evidence="18">HyVt-527</strain>
    </source>
</reference>
<dbReference type="FunFam" id="3.40.50.620:FF:000075">
    <property type="entry name" value="Isoleucine--tRNA ligase"/>
    <property type="match status" value="1"/>
</dbReference>
<dbReference type="GO" id="GO:0005524">
    <property type="term" value="F:ATP binding"/>
    <property type="evidence" value="ECO:0007669"/>
    <property type="project" value="UniProtKB-UniRule"/>
</dbReference>
<dbReference type="InterPro" id="IPR002301">
    <property type="entry name" value="Ile-tRNA-ligase"/>
</dbReference>
<evidence type="ECO:0000256" key="2">
    <source>
        <dbReference type="ARBA" id="ARBA00004496"/>
    </source>
</evidence>
<evidence type="ECO:0000256" key="1">
    <source>
        <dbReference type="ARBA" id="ARBA00001947"/>
    </source>
</evidence>
<dbReference type="GO" id="GO:0005737">
    <property type="term" value="C:cytoplasm"/>
    <property type="evidence" value="ECO:0007669"/>
    <property type="project" value="UniProtKB-SubCell"/>
</dbReference>
<evidence type="ECO:0000256" key="3">
    <source>
        <dbReference type="ARBA" id="ARBA00007078"/>
    </source>
</evidence>
<dbReference type="InterPro" id="IPR013155">
    <property type="entry name" value="M/V/L/I-tRNA-synth_anticd-bd"/>
</dbReference>
<evidence type="ECO:0000256" key="7">
    <source>
        <dbReference type="ARBA" id="ARBA00022723"/>
    </source>
</evidence>
<dbReference type="Pfam" id="PF00133">
    <property type="entry name" value="tRNA-synt_1"/>
    <property type="match status" value="1"/>
</dbReference>
<keyword evidence="12 15" id="KW-0030">Aminoacyl-tRNA synthetase</keyword>
<dbReference type="HAMAP" id="MF_02003">
    <property type="entry name" value="Ile_tRNA_synth_type2"/>
    <property type="match status" value="1"/>
</dbReference>
<evidence type="ECO:0000313" key="18">
    <source>
        <dbReference type="EMBL" id="HHJ53620.1"/>
    </source>
</evidence>
<dbReference type="AlphaFoldDB" id="A0A7V5PRP0"/>
<feature type="domain" description="Aminoacyl-tRNA synthetase class Ia" evidence="16">
    <location>
        <begin position="18"/>
        <end position="626"/>
    </location>
</feature>
<evidence type="ECO:0000259" key="16">
    <source>
        <dbReference type="Pfam" id="PF00133"/>
    </source>
</evidence>
<dbReference type="CDD" id="cd07961">
    <property type="entry name" value="Anticodon_Ia_Ile_ABEc"/>
    <property type="match status" value="1"/>
</dbReference>
<dbReference type="InterPro" id="IPR023586">
    <property type="entry name" value="Ile-tRNA-ligase_type2"/>
</dbReference>
<dbReference type="PRINTS" id="PR00984">
    <property type="entry name" value="TRNASYNTHILE"/>
</dbReference>
<comment type="cofactor">
    <cofactor evidence="1 15">
        <name>Zn(2+)</name>
        <dbReference type="ChEBI" id="CHEBI:29105"/>
    </cofactor>
</comment>
<dbReference type="GO" id="GO:0002161">
    <property type="term" value="F:aminoacyl-tRNA deacylase activity"/>
    <property type="evidence" value="ECO:0007669"/>
    <property type="project" value="InterPro"/>
</dbReference>
<dbReference type="InterPro" id="IPR002300">
    <property type="entry name" value="aa-tRNA-synth_Ia"/>
</dbReference>
<dbReference type="EC" id="6.1.1.5" evidence="15"/>
<organism evidence="18">
    <name type="scientific">Caldithrix abyssi</name>
    <dbReference type="NCBI Taxonomy" id="187145"/>
    <lineage>
        <taxon>Bacteria</taxon>
        <taxon>Pseudomonadati</taxon>
        <taxon>Calditrichota</taxon>
        <taxon>Calditrichia</taxon>
        <taxon>Calditrichales</taxon>
        <taxon>Calditrichaceae</taxon>
        <taxon>Caldithrix</taxon>
    </lineage>
</organism>
<dbReference type="SUPFAM" id="SSF52374">
    <property type="entry name" value="Nucleotidylyl transferase"/>
    <property type="match status" value="1"/>
</dbReference>
<evidence type="ECO:0000256" key="9">
    <source>
        <dbReference type="ARBA" id="ARBA00022833"/>
    </source>
</evidence>
<keyword evidence="10 15" id="KW-0067">ATP-binding</keyword>
<comment type="function">
    <text evidence="13 15">Catalyzes the attachment of isoleucine to tRNA(Ile). As IleRS can inadvertently accommodate and process structurally similar amino acids such as valine, to avoid such errors it has two additional distinct tRNA(Ile)-dependent editing activities. One activity is designated as 'pretransfer' editing and involves the hydrolysis of activated Val-AMP. The other activity is designated 'posttransfer' editing and involves deacylation of mischarged Val-tRNA(Ile).</text>
</comment>
<evidence type="ECO:0000256" key="4">
    <source>
        <dbReference type="ARBA" id="ARBA00011245"/>
    </source>
</evidence>
<dbReference type="GO" id="GO:0000049">
    <property type="term" value="F:tRNA binding"/>
    <property type="evidence" value="ECO:0007669"/>
    <property type="project" value="InterPro"/>
</dbReference>
<feature type="binding site" evidence="15">
    <location>
        <position position="599"/>
    </location>
    <ligand>
        <name>ATP</name>
        <dbReference type="ChEBI" id="CHEBI:30616"/>
    </ligand>
</feature>
<comment type="domain">
    <text evidence="15">IleRS has two distinct active sites: one for aminoacylation and one for editing. The misactivated valine is translocated from the active site to the editing site, which sterically excludes the correctly activated isoleucine. The single editing site contains two valyl binding pockets, one specific for each substrate (Val-AMP or Val-tRNA(Ile)).</text>
</comment>
<feature type="domain" description="Methionyl/Valyl/Leucyl/Isoleucyl-tRNA synthetase anticodon-binding" evidence="17">
    <location>
        <begin position="683"/>
        <end position="835"/>
    </location>
</feature>
<keyword evidence="5 15" id="KW-0963">Cytoplasm</keyword>
<evidence type="ECO:0000256" key="14">
    <source>
        <dbReference type="ARBA" id="ARBA00048359"/>
    </source>
</evidence>
<evidence type="ECO:0000256" key="10">
    <source>
        <dbReference type="ARBA" id="ARBA00022840"/>
    </source>
</evidence>
<comment type="subcellular location">
    <subcellularLocation>
        <location evidence="2 15">Cytoplasm</location>
    </subcellularLocation>
</comment>
<dbReference type="EMBL" id="DROD01000670">
    <property type="protein sequence ID" value="HHJ53620.1"/>
    <property type="molecule type" value="Genomic_DNA"/>
</dbReference>
<comment type="subunit">
    <text evidence="4 15">Monomer.</text>
</comment>
<evidence type="ECO:0000256" key="5">
    <source>
        <dbReference type="ARBA" id="ARBA00022490"/>
    </source>
</evidence>
<evidence type="ECO:0000256" key="8">
    <source>
        <dbReference type="ARBA" id="ARBA00022741"/>
    </source>
</evidence>
<sequence>MFRELPKNVRLPELEEKVLENWKKHQVFKKSLEKTKDGPNFVFYEGPPTANGKPGIHHVMSRTVKDVVCRYKTMKGFYVDRKAGWDTHGLPVEIEVEKQLHINGKEQIEEYGVGEFNAMCRHSVFTYKEEWDKLTERIGYWLDLEHPYITFENDYIESEWWILKELWKKDLLYQGFKILPYCPRCETPLSSHEVSQGYKEVKDPSIYVRVALKDEPDTYFLVWTTTPWTLISNVALAVNPTVDYVKLEHEGAYYIMAEARIHDLFEEGSYQIVERYKGTDLERKRYRRLFDFVPVEKDAFYVALGDFVTTEDGTGIVHIAPAFGEDDYQLGRKYDLPVVRPVDHTGSFTEEVTDYAGQFVKHADEQIIADLKARGILVKKMKIEHSYPHCWRCQTPLLYYARESWYIRTSKFKEHLLKNNQKINWYPKEVGEGRFGEWLKNNVDWSLSRDRYWGTPLNIWVCDQCGHQTAIGSVDELFEKATNLSEQDRKEVDLHKPWVDKVEIACEKCGGVMHRVPEVIDCWFDSGSMPIAQWHYPFENKELFEKRFPADFICEGIDQTRGWFYSLLAISTLLFDQPAYKNIVVNELILDKNGQKMSKSRGNVVVPEEMIQKYGADAIRWYLMTVSPPWIPKKFDPEGVAEVQRKFINTLLNTYSFFALYANIDRFDPQKPAVAFEKRPEIDRWILSRLYSVVQQVEDYFEKFDLTKAARTVSDYVIDDVSNWYVRRNRRRFWKSGDSEDKLAAYQTLYEILVTVTKLIAPFAPFTSDEVYLNLTDGREEESVHLCAFPSLSEEQKARIDRKLEEKMELAQKVVTMARALRNEAQIKVRQPLSELVFVSKSGPEREYISQLSGIIKEEINVKNILIEDDPEKVVTLTAKPNFKVLGSKAGKLMGRLSQMIKNFDQDQIRSFLENGYEHVAIDGHEFRLESEDVEIVPQAKEGYVATSDRMITVALNTTLTDELREEGFAREFVNRIQNLRKEAGFDVTDRIIIRVEGLDETPSKAVTRQKEYICRETLADDIEFTHITDGFQKEVKIDKNTFKVGLEKQ</sequence>
<comment type="caution">
    <text evidence="18">The sequence shown here is derived from an EMBL/GenBank/DDBJ whole genome shotgun (WGS) entry which is preliminary data.</text>
</comment>
<gene>
    <name evidence="15" type="primary">ileS</name>
    <name evidence="18" type="ORF">ENJ89_10530</name>
</gene>
<name>A0A7V5PRP0_CALAY</name>
<evidence type="ECO:0000256" key="13">
    <source>
        <dbReference type="ARBA" id="ARBA00025217"/>
    </source>
</evidence>
<dbReference type="Gene3D" id="3.40.50.620">
    <property type="entry name" value="HUPs"/>
    <property type="match status" value="2"/>
</dbReference>
<keyword evidence="6 15" id="KW-0436">Ligase</keyword>
<keyword evidence="9 15" id="KW-0862">Zinc</keyword>
<evidence type="ECO:0000256" key="15">
    <source>
        <dbReference type="HAMAP-Rule" id="MF_02003"/>
    </source>
</evidence>
<dbReference type="InterPro" id="IPR014729">
    <property type="entry name" value="Rossmann-like_a/b/a_fold"/>
</dbReference>
<dbReference type="PANTHER" id="PTHR42780:SF1">
    <property type="entry name" value="ISOLEUCINE--TRNA LIGASE, CYTOPLASMIC"/>
    <property type="match status" value="1"/>
</dbReference>
<dbReference type="FunFam" id="3.40.50.620:FF:000063">
    <property type="entry name" value="Isoleucine--tRNA ligase"/>
    <property type="match status" value="1"/>
</dbReference>
<feature type="short sequence motif" description="'KMSKS' region" evidence="15">
    <location>
        <begin position="596"/>
        <end position="600"/>
    </location>
</feature>
<keyword evidence="7 15" id="KW-0479">Metal-binding</keyword>
<dbReference type="InterPro" id="IPR009080">
    <property type="entry name" value="tRNAsynth_Ia_anticodon-bd"/>
</dbReference>
<dbReference type="SUPFAM" id="SSF47323">
    <property type="entry name" value="Anticodon-binding domain of a subclass of class I aminoacyl-tRNA synthetases"/>
    <property type="match status" value="1"/>
</dbReference>
<dbReference type="InterPro" id="IPR009008">
    <property type="entry name" value="Val/Leu/Ile-tRNA-synth_edit"/>
</dbReference>
<dbReference type="Gene3D" id="1.10.730.10">
    <property type="entry name" value="Isoleucyl-tRNA Synthetase, Domain 1"/>
    <property type="match status" value="1"/>
</dbReference>
<dbReference type="SUPFAM" id="SSF50677">
    <property type="entry name" value="ValRS/IleRS/LeuRS editing domain"/>
    <property type="match status" value="1"/>
</dbReference>
<evidence type="ECO:0000256" key="6">
    <source>
        <dbReference type="ARBA" id="ARBA00022598"/>
    </source>
</evidence>
<accession>A0A7V5PRP0</accession>
<comment type="catalytic activity">
    <reaction evidence="14 15">
        <text>tRNA(Ile) + L-isoleucine + ATP = L-isoleucyl-tRNA(Ile) + AMP + diphosphate</text>
        <dbReference type="Rhea" id="RHEA:11060"/>
        <dbReference type="Rhea" id="RHEA-COMP:9666"/>
        <dbReference type="Rhea" id="RHEA-COMP:9695"/>
        <dbReference type="ChEBI" id="CHEBI:30616"/>
        <dbReference type="ChEBI" id="CHEBI:33019"/>
        <dbReference type="ChEBI" id="CHEBI:58045"/>
        <dbReference type="ChEBI" id="CHEBI:78442"/>
        <dbReference type="ChEBI" id="CHEBI:78528"/>
        <dbReference type="ChEBI" id="CHEBI:456215"/>
        <dbReference type="EC" id="6.1.1.5"/>
    </reaction>
</comment>
<dbReference type="Proteomes" id="UP000886124">
    <property type="component" value="Unassembled WGS sequence"/>
</dbReference>
<dbReference type="GO" id="GO:0006428">
    <property type="term" value="P:isoleucyl-tRNA aminoacylation"/>
    <property type="evidence" value="ECO:0007669"/>
    <property type="project" value="UniProtKB-UniRule"/>
</dbReference>
<keyword evidence="8 15" id="KW-0547">Nucleotide-binding</keyword>
<dbReference type="GO" id="GO:0004822">
    <property type="term" value="F:isoleucine-tRNA ligase activity"/>
    <property type="evidence" value="ECO:0007669"/>
    <property type="project" value="UniProtKB-UniRule"/>
</dbReference>
<keyword evidence="11 15" id="KW-0648">Protein biosynthesis</keyword>
<feature type="short sequence motif" description="'HIGH' region" evidence="15">
    <location>
        <begin position="48"/>
        <end position="58"/>
    </location>
</feature>
<dbReference type="InterPro" id="IPR033709">
    <property type="entry name" value="Anticodon_Ile_ABEc"/>
</dbReference>